<sequence>MRRKKSLHLRPHIDRYRQRISSVTIINSVNRDNAHPAVEYYNPKLDAIYRRSRYVDGIDDARQWRKKRSQSRLIRRACRVKTHHFYKSTERASSVARPIYYYARAKEKNKNERTRKYIQSLDIHCDPQIICIADHFMSLLLYTNAPTEI</sequence>
<evidence type="ECO:0000313" key="2">
    <source>
        <dbReference type="Proteomes" id="UP000479190"/>
    </source>
</evidence>
<organism evidence="1 2">
    <name type="scientific">Trichogramma brassicae</name>
    <dbReference type="NCBI Taxonomy" id="86971"/>
    <lineage>
        <taxon>Eukaryota</taxon>
        <taxon>Metazoa</taxon>
        <taxon>Ecdysozoa</taxon>
        <taxon>Arthropoda</taxon>
        <taxon>Hexapoda</taxon>
        <taxon>Insecta</taxon>
        <taxon>Pterygota</taxon>
        <taxon>Neoptera</taxon>
        <taxon>Endopterygota</taxon>
        <taxon>Hymenoptera</taxon>
        <taxon>Apocrita</taxon>
        <taxon>Proctotrupomorpha</taxon>
        <taxon>Chalcidoidea</taxon>
        <taxon>Trichogrammatidae</taxon>
        <taxon>Trichogramma</taxon>
    </lineage>
</organism>
<dbReference type="EMBL" id="CADCXV010000147">
    <property type="protein sequence ID" value="CAB0028448.1"/>
    <property type="molecule type" value="Genomic_DNA"/>
</dbReference>
<name>A0A6H5I1W5_9HYME</name>
<dbReference type="AlphaFoldDB" id="A0A6H5I1W5"/>
<protein>
    <submittedName>
        <fullName evidence="1">Uncharacterized protein</fullName>
    </submittedName>
</protein>
<proteinExistence type="predicted"/>
<reference evidence="1 2" key="1">
    <citation type="submission" date="2020-02" db="EMBL/GenBank/DDBJ databases">
        <authorList>
            <person name="Ferguson B K."/>
        </authorList>
    </citation>
    <scope>NUCLEOTIDE SEQUENCE [LARGE SCALE GENOMIC DNA]</scope>
</reference>
<keyword evidence="2" id="KW-1185">Reference proteome</keyword>
<evidence type="ECO:0000313" key="1">
    <source>
        <dbReference type="EMBL" id="CAB0028448.1"/>
    </source>
</evidence>
<accession>A0A6H5I1W5</accession>
<dbReference type="Proteomes" id="UP000479190">
    <property type="component" value="Unassembled WGS sequence"/>
</dbReference>
<gene>
    <name evidence="1" type="ORF">TBRA_LOCUS618</name>
</gene>